<dbReference type="Gene3D" id="3.40.50.850">
    <property type="entry name" value="Isochorismatase-like"/>
    <property type="match status" value="1"/>
</dbReference>
<dbReference type="GO" id="GO:0046872">
    <property type="term" value="F:metal ion binding"/>
    <property type="evidence" value="ECO:0007669"/>
    <property type="project" value="UniProtKB-KW"/>
</dbReference>
<comment type="pathway">
    <text evidence="5">Cofactor biosynthesis; nicotinate biosynthesis; nicotinate from nicotinamide: step 1/1.</text>
</comment>
<feature type="domain" description="Isochorismatase-like" evidence="9">
    <location>
        <begin position="3"/>
        <end position="197"/>
    </location>
</feature>
<dbReference type="HOGENOM" id="CLU_068979_13_1_10"/>
<gene>
    <name evidence="10" type="ordered locus">Weevi_0626</name>
</gene>
<dbReference type="STRING" id="865938.Weevi_0626"/>
<evidence type="ECO:0000256" key="5">
    <source>
        <dbReference type="ARBA" id="ARBA00037900"/>
    </source>
</evidence>
<evidence type="ECO:0000256" key="1">
    <source>
        <dbReference type="ARBA" id="ARBA00006336"/>
    </source>
</evidence>
<dbReference type="FunFam" id="3.40.50.850:FF:000006">
    <property type="entry name" value="Bifunctional pyrazinamidase/nicotinamidase"/>
    <property type="match status" value="1"/>
</dbReference>
<dbReference type="InterPro" id="IPR052347">
    <property type="entry name" value="Isochorismatase_Nicotinamidase"/>
</dbReference>
<dbReference type="AlphaFoldDB" id="F0NZT4"/>
<keyword evidence="2" id="KW-0662">Pyridine nucleotide biosynthesis</keyword>
<dbReference type="OrthoDB" id="9791276at2"/>
<evidence type="ECO:0000256" key="4">
    <source>
        <dbReference type="ARBA" id="ARBA00022801"/>
    </source>
</evidence>
<keyword evidence="4 10" id="KW-0378">Hydrolase</keyword>
<dbReference type="KEGG" id="wvi:Weevi_0626"/>
<dbReference type="InterPro" id="IPR000868">
    <property type="entry name" value="Isochorismatase-like_dom"/>
</dbReference>
<sequence>MKALIIVDLQYDFLPGGKLAVPHGDEIIKRINELQAKFELIIATQDWHPEKHQSFASQHPNNQVLDIVDLQGYPQTLWPDHCVQGTKGAELSHELHQNKLSAIIRKGMNPSIDSYSAFFDNNHQRKTGLHGYLQEQGVTEIFVCGLAADFCVYFTAMDALKLGYKVHILERAVKAIDNEMYQEKLKTFITKGGQLTSYLD</sequence>
<evidence type="ECO:0000256" key="8">
    <source>
        <dbReference type="ARBA" id="ARBA00072277"/>
    </source>
</evidence>
<keyword evidence="3" id="KW-0479">Metal-binding</keyword>
<comment type="similarity">
    <text evidence="1">Belongs to the isochorismatase family.</text>
</comment>
<dbReference type="EMBL" id="CP002455">
    <property type="protein sequence ID" value="ADX67343.1"/>
    <property type="molecule type" value="Genomic_DNA"/>
</dbReference>
<dbReference type="NCBIfam" id="NF008623">
    <property type="entry name" value="PRK11609.1"/>
    <property type="match status" value="1"/>
</dbReference>
<evidence type="ECO:0000313" key="11">
    <source>
        <dbReference type="Proteomes" id="UP000008641"/>
    </source>
</evidence>
<evidence type="ECO:0000256" key="6">
    <source>
        <dbReference type="ARBA" id="ARBA00039017"/>
    </source>
</evidence>
<reference evidence="10 11" key="1">
    <citation type="journal article" date="2011" name="Stand. Genomic Sci.">
        <title>Complete genome sequence of Weeksella virosa type strain (9751).</title>
        <authorList>
            <person name="Lang E."/>
            <person name="Teshima H."/>
            <person name="Lucas S."/>
            <person name="Lapidus A."/>
            <person name="Hammon N."/>
            <person name="Deshpande S."/>
            <person name="Nolan M."/>
            <person name="Cheng J.F."/>
            <person name="Pitluck S."/>
            <person name="Liolios K."/>
            <person name="Pagani I."/>
            <person name="Mikhailova N."/>
            <person name="Ivanova N."/>
            <person name="Mavromatis K."/>
            <person name="Pati A."/>
            <person name="Tapia R."/>
            <person name="Han C."/>
            <person name="Goodwin L."/>
            <person name="Chen A."/>
            <person name="Palaniappan K."/>
            <person name="Land M."/>
            <person name="Hauser L."/>
            <person name="Chang Y.J."/>
            <person name="Jeffries C.D."/>
            <person name="Brambilla E.M."/>
            <person name="Kopitz M."/>
            <person name="Rohde M."/>
            <person name="Goker M."/>
            <person name="Tindall B.J."/>
            <person name="Detter J.C."/>
            <person name="Woyke T."/>
            <person name="Bristow J."/>
            <person name="Eisen J.A."/>
            <person name="Markowitz V."/>
            <person name="Hugenholtz P."/>
            <person name="Klenk H.P."/>
            <person name="Kyrpides N.C."/>
        </authorList>
    </citation>
    <scope>NUCLEOTIDE SEQUENCE [LARGE SCALE GENOMIC DNA]</scope>
    <source>
        <strain evidence="11">ATCC 43766 / DSM 16922 / JCM 21250 / NBRC 16016 / NCTC 11634 / CL345/78</strain>
    </source>
</reference>
<dbReference type="PANTHER" id="PTHR11080">
    <property type="entry name" value="PYRAZINAMIDASE/NICOTINAMIDASE"/>
    <property type="match status" value="1"/>
</dbReference>
<dbReference type="PANTHER" id="PTHR11080:SF2">
    <property type="entry name" value="LD05707P"/>
    <property type="match status" value="1"/>
</dbReference>
<dbReference type="Pfam" id="PF00857">
    <property type="entry name" value="Isochorismatase"/>
    <property type="match status" value="1"/>
</dbReference>
<dbReference type="InterPro" id="IPR036380">
    <property type="entry name" value="Isochorismatase-like_sf"/>
</dbReference>
<reference evidence="11" key="2">
    <citation type="journal article" date="2011" name="Stand. Genomic Sci.">
        <title>Complete genome sequence of Weeksella virosa type strain (9751T).</title>
        <authorList>
            <person name="Lang E."/>
            <person name="Teshima H."/>
            <person name="Lucas S."/>
            <person name="Lapidus A."/>
            <person name="Hammon N."/>
            <person name="Deshpande S."/>
            <person name="Nolan M."/>
            <person name="Cheng J."/>
            <person name="Pitluck S."/>
            <person name="Liolios K."/>
            <person name="Pagani I."/>
            <person name="Mikhailova N."/>
            <person name="Ivanova N."/>
            <person name="Mavromatis K."/>
            <person name="Pati A."/>
            <person name="Tapia R."/>
            <person name="Han C."/>
            <person name="Goodwin L."/>
            <person name="Chen A."/>
            <person name="Palaniappan K."/>
            <person name="Land M."/>
            <person name="Hauser L."/>
            <person name="Chang Y."/>
            <person name="Jeffries C."/>
            <person name="Brambilla E."/>
            <person name="Kopitz M."/>
            <person name="Rohde M."/>
            <person name="Goker M."/>
            <person name="Tindall B."/>
            <person name="Detter J."/>
            <person name="Woyke T."/>
            <person name="Bristow J."/>
            <person name="Eisen J."/>
            <person name="Markowitz V."/>
            <person name="Hugenholtz P."/>
            <person name="Klenk H."/>
            <person name="Kyrpides N."/>
        </authorList>
    </citation>
    <scope>NUCLEOTIDE SEQUENCE [LARGE SCALE GENOMIC DNA]</scope>
    <source>
        <strain evidence="11">ATCC 43766 / DSM 16922 / JCM 21250 / NBRC 16016 / NCTC 11634 / CL345/78</strain>
    </source>
</reference>
<protein>
    <recommendedName>
        <fullName evidence="8">Nicotinamidase</fullName>
        <ecNumber evidence="6">3.5.1.19</ecNumber>
    </recommendedName>
    <alternativeName>
        <fullName evidence="7">Nicotinamide deamidase</fullName>
    </alternativeName>
</protein>
<proteinExistence type="inferred from homology"/>
<keyword evidence="11" id="KW-1185">Reference proteome</keyword>
<evidence type="ECO:0000256" key="2">
    <source>
        <dbReference type="ARBA" id="ARBA00022642"/>
    </source>
</evidence>
<dbReference type="Proteomes" id="UP000008641">
    <property type="component" value="Chromosome"/>
</dbReference>
<dbReference type="SUPFAM" id="SSF52499">
    <property type="entry name" value="Isochorismatase-like hydrolases"/>
    <property type="match status" value="1"/>
</dbReference>
<evidence type="ECO:0000256" key="3">
    <source>
        <dbReference type="ARBA" id="ARBA00022723"/>
    </source>
</evidence>
<dbReference type="EC" id="3.5.1.19" evidence="6"/>
<evidence type="ECO:0000256" key="7">
    <source>
        <dbReference type="ARBA" id="ARBA00043224"/>
    </source>
</evidence>
<name>F0NZT4_WEEVC</name>
<dbReference type="eggNOG" id="COG1335">
    <property type="taxonomic scope" value="Bacteria"/>
</dbReference>
<organism evidence="10 11">
    <name type="scientific">Weeksella virosa (strain ATCC 43766 / DSM 16922 / JCM 21250 / CCUG 30538 / CDC 9751 / IAM 14551 / NBRC 16016 / NCTC 11634 / CL345/78)</name>
    <dbReference type="NCBI Taxonomy" id="865938"/>
    <lineage>
        <taxon>Bacteria</taxon>
        <taxon>Pseudomonadati</taxon>
        <taxon>Bacteroidota</taxon>
        <taxon>Flavobacteriia</taxon>
        <taxon>Flavobacteriales</taxon>
        <taxon>Weeksellaceae</taxon>
        <taxon>Weeksella</taxon>
    </lineage>
</organism>
<accession>F0NZT4</accession>
<evidence type="ECO:0000313" key="10">
    <source>
        <dbReference type="EMBL" id="ADX67343.1"/>
    </source>
</evidence>
<dbReference type="CDD" id="cd01011">
    <property type="entry name" value="nicotinamidase"/>
    <property type="match status" value="1"/>
</dbReference>
<dbReference type="GO" id="GO:0008936">
    <property type="term" value="F:nicotinamidase activity"/>
    <property type="evidence" value="ECO:0007669"/>
    <property type="project" value="UniProtKB-EC"/>
</dbReference>
<dbReference type="GO" id="GO:0019363">
    <property type="term" value="P:pyridine nucleotide biosynthetic process"/>
    <property type="evidence" value="ECO:0007669"/>
    <property type="project" value="UniProtKB-KW"/>
</dbReference>
<dbReference type="RefSeq" id="WP_013597735.1">
    <property type="nucleotide sequence ID" value="NC_015144.1"/>
</dbReference>
<evidence type="ECO:0000259" key="9">
    <source>
        <dbReference type="Pfam" id="PF00857"/>
    </source>
</evidence>